<dbReference type="HOGENOM" id="CLU_035730_2_3_1"/>
<evidence type="ECO:0000256" key="1">
    <source>
        <dbReference type="ARBA" id="ARBA00009923"/>
    </source>
</evidence>
<dbReference type="Ensembl" id="ENSCINT00000003846.3">
    <property type="protein sequence ID" value="ENSCINP00000003846.3"/>
    <property type="gene ID" value="ENSCING00000001908.3"/>
</dbReference>
<dbReference type="InParanoid" id="F7A2L3"/>
<dbReference type="SUPFAM" id="SSF55797">
    <property type="entry name" value="PR-1-like"/>
    <property type="match status" value="1"/>
</dbReference>
<sequence>YVVFIVLVTLSLIIGSNARAVNQPPLNIFDANHAVDAHNFNRANVIPRASNMLKMSWNSSLGKLAQNYANNCVYKHSKNRTNIGSFWYVGENMYLQSYFDTRSKALDNAIGSWQSESDNYNYQINRCSSGELCGHYTQMVWADSHALGCGVANCRNTAQLVICNYGPGGNVNRARPYQSGSSCSNCPYGTVTCSNRLC</sequence>
<dbReference type="Pfam" id="PF00188">
    <property type="entry name" value="CAP"/>
    <property type="match status" value="1"/>
</dbReference>
<name>F7A2L3_CIOIN</name>
<dbReference type="AlphaFoldDB" id="F7A2L3"/>
<dbReference type="Proteomes" id="UP000008144">
    <property type="component" value="Chromosome 4"/>
</dbReference>
<dbReference type="PRINTS" id="PR00837">
    <property type="entry name" value="V5TPXLIKE"/>
</dbReference>
<reference evidence="5" key="1">
    <citation type="journal article" date="2002" name="Science">
        <title>The draft genome of Ciona intestinalis: insights into chordate and vertebrate origins.</title>
        <authorList>
            <person name="Dehal P."/>
            <person name="Satou Y."/>
            <person name="Campbell R.K."/>
            <person name="Chapman J."/>
            <person name="Degnan B."/>
            <person name="De Tomaso A."/>
            <person name="Davidson B."/>
            <person name="Di Gregorio A."/>
            <person name="Gelpke M."/>
            <person name="Goodstein D.M."/>
            <person name="Harafuji N."/>
            <person name="Hastings K.E."/>
            <person name="Ho I."/>
            <person name="Hotta K."/>
            <person name="Huang W."/>
            <person name="Kawashima T."/>
            <person name="Lemaire P."/>
            <person name="Martinez D."/>
            <person name="Meinertzhagen I.A."/>
            <person name="Necula S."/>
            <person name="Nonaka M."/>
            <person name="Putnam N."/>
            <person name="Rash S."/>
            <person name="Saiga H."/>
            <person name="Satake M."/>
            <person name="Terry A."/>
            <person name="Yamada L."/>
            <person name="Wang H.G."/>
            <person name="Awazu S."/>
            <person name="Azumi K."/>
            <person name="Boore J."/>
            <person name="Branno M."/>
            <person name="Chin-Bow S."/>
            <person name="DeSantis R."/>
            <person name="Doyle S."/>
            <person name="Francino P."/>
            <person name="Keys D.N."/>
            <person name="Haga S."/>
            <person name="Hayashi H."/>
            <person name="Hino K."/>
            <person name="Imai K.S."/>
            <person name="Inaba K."/>
            <person name="Kano S."/>
            <person name="Kobayashi K."/>
            <person name="Kobayashi M."/>
            <person name="Lee B.I."/>
            <person name="Makabe K.W."/>
            <person name="Manohar C."/>
            <person name="Matassi G."/>
            <person name="Medina M."/>
            <person name="Mochizuki Y."/>
            <person name="Mount S."/>
            <person name="Morishita T."/>
            <person name="Miura S."/>
            <person name="Nakayama A."/>
            <person name="Nishizaka S."/>
            <person name="Nomoto H."/>
            <person name="Ohta F."/>
            <person name="Oishi K."/>
            <person name="Rigoutsos I."/>
            <person name="Sano M."/>
            <person name="Sasaki A."/>
            <person name="Sasakura Y."/>
            <person name="Shoguchi E."/>
            <person name="Shin-i T."/>
            <person name="Spagnuolo A."/>
            <person name="Stainier D."/>
            <person name="Suzuki M.M."/>
            <person name="Tassy O."/>
            <person name="Takatori N."/>
            <person name="Tokuoka M."/>
            <person name="Yagi K."/>
            <person name="Yoshizaki F."/>
            <person name="Wada S."/>
            <person name="Zhang C."/>
            <person name="Hyatt P.D."/>
            <person name="Larimer F."/>
            <person name="Detter C."/>
            <person name="Doggett N."/>
            <person name="Glavina T."/>
            <person name="Hawkins T."/>
            <person name="Richardson P."/>
            <person name="Lucas S."/>
            <person name="Kohara Y."/>
            <person name="Levine M."/>
            <person name="Satoh N."/>
            <person name="Rokhsar D.S."/>
        </authorList>
    </citation>
    <scope>NUCLEOTIDE SEQUENCE [LARGE SCALE GENOMIC DNA]</scope>
</reference>
<keyword evidence="2" id="KW-0732">Signal</keyword>
<dbReference type="GO" id="GO:0005615">
    <property type="term" value="C:extracellular space"/>
    <property type="evidence" value="ECO:0000318"/>
    <property type="project" value="GO_Central"/>
</dbReference>
<dbReference type="EMBL" id="EAAA01001960">
    <property type="status" value="NOT_ANNOTATED_CDS"/>
    <property type="molecule type" value="Genomic_DNA"/>
</dbReference>
<dbReference type="InterPro" id="IPR014044">
    <property type="entry name" value="CAP_dom"/>
</dbReference>
<dbReference type="PROSITE" id="PS01010">
    <property type="entry name" value="CRISP_2"/>
    <property type="match status" value="1"/>
</dbReference>
<dbReference type="InterPro" id="IPR001283">
    <property type="entry name" value="CRISP-related"/>
</dbReference>
<accession>F7A2L3</accession>
<dbReference type="PRINTS" id="PR00838">
    <property type="entry name" value="V5ALLERGEN"/>
</dbReference>
<organism evidence="4 5">
    <name type="scientific">Ciona intestinalis</name>
    <name type="common">Transparent sea squirt</name>
    <name type="synonym">Ascidia intestinalis</name>
    <dbReference type="NCBI Taxonomy" id="7719"/>
    <lineage>
        <taxon>Eukaryota</taxon>
        <taxon>Metazoa</taxon>
        <taxon>Chordata</taxon>
        <taxon>Tunicata</taxon>
        <taxon>Ascidiacea</taxon>
        <taxon>Phlebobranchia</taxon>
        <taxon>Cionidae</taxon>
        <taxon>Ciona</taxon>
    </lineage>
</organism>
<comment type="similarity">
    <text evidence="1">Belongs to the CRISP family.</text>
</comment>
<dbReference type="PANTHER" id="PTHR10334">
    <property type="entry name" value="CYSTEINE-RICH SECRETORY PROTEIN-RELATED"/>
    <property type="match status" value="1"/>
</dbReference>
<reference evidence="4" key="4">
    <citation type="submission" date="2025-09" db="UniProtKB">
        <authorList>
            <consortium name="Ensembl"/>
        </authorList>
    </citation>
    <scope>IDENTIFICATION</scope>
</reference>
<dbReference type="GeneTree" id="ENSGT00940000163908"/>
<feature type="chain" id="PRO_5003348195" description="SCP domain-containing protein" evidence="2">
    <location>
        <begin position="19"/>
        <end position="198"/>
    </location>
</feature>
<dbReference type="PROSITE" id="PS01009">
    <property type="entry name" value="CRISP_1"/>
    <property type="match status" value="1"/>
</dbReference>
<proteinExistence type="inferred from homology"/>
<evidence type="ECO:0000256" key="2">
    <source>
        <dbReference type="SAM" id="SignalP"/>
    </source>
</evidence>
<dbReference type="InterPro" id="IPR002413">
    <property type="entry name" value="V5_allergen-like"/>
</dbReference>
<reference evidence="4" key="3">
    <citation type="submission" date="2025-08" db="UniProtKB">
        <authorList>
            <consortium name="Ensembl"/>
        </authorList>
    </citation>
    <scope>IDENTIFICATION</scope>
</reference>
<feature type="domain" description="SCP" evidence="3">
    <location>
        <begin position="29"/>
        <end position="173"/>
    </location>
</feature>
<evidence type="ECO:0000313" key="5">
    <source>
        <dbReference type="Proteomes" id="UP000008144"/>
    </source>
</evidence>
<feature type="signal peptide" evidence="2">
    <location>
        <begin position="1"/>
        <end position="18"/>
    </location>
</feature>
<dbReference type="FunFam" id="3.40.33.10:FF:000045">
    <property type="entry name" value="GLIPR1-like protein 1"/>
    <property type="match status" value="1"/>
</dbReference>
<evidence type="ECO:0000313" key="4">
    <source>
        <dbReference type="Ensembl" id="ENSCINP00000003846.3"/>
    </source>
</evidence>
<evidence type="ECO:0000259" key="3">
    <source>
        <dbReference type="SMART" id="SM00198"/>
    </source>
</evidence>
<reference evidence="4" key="2">
    <citation type="journal article" date="2008" name="Genome Biol.">
        <title>Improved genome assembly and evidence-based global gene model set for the chordate Ciona intestinalis: new insight into intron and operon populations.</title>
        <authorList>
            <person name="Satou Y."/>
            <person name="Mineta K."/>
            <person name="Ogasawara M."/>
            <person name="Sasakura Y."/>
            <person name="Shoguchi E."/>
            <person name="Ueno K."/>
            <person name="Yamada L."/>
            <person name="Matsumoto J."/>
            <person name="Wasserscheid J."/>
            <person name="Dewar K."/>
            <person name="Wiley G.B."/>
            <person name="Macmil S.L."/>
            <person name="Roe B.A."/>
            <person name="Zeller R.W."/>
            <person name="Hastings K.E."/>
            <person name="Lemaire P."/>
            <person name="Lindquist E."/>
            <person name="Endo T."/>
            <person name="Hotta K."/>
            <person name="Inaba K."/>
        </authorList>
    </citation>
    <scope>NUCLEOTIDE SEQUENCE [LARGE SCALE GENOMIC DNA]</scope>
    <source>
        <strain evidence="4">wild type</strain>
    </source>
</reference>
<dbReference type="STRING" id="7719.ENSCINP00000003846"/>
<protein>
    <recommendedName>
        <fullName evidence="3">SCP domain-containing protein</fullName>
    </recommendedName>
</protein>
<dbReference type="OMA" id="ERGNMNG"/>
<dbReference type="InterPro" id="IPR035940">
    <property type="entry name" value="CAP_sf"/>
</dbReference>
<dbReference type="Gene3D" id="3.40.33.10">
    <property type="entry name" value="CAP"/>
    <property type="match status" value="1"/>
</dbReference>
<dbReference type="SMART" id="SM00198">
    <property type="entry name" value="SCP"/>
    <property type="match status" value="1"/>
</dbReference>
<keyword evidence="5" id="KW-1185">Reference proteome</keyword>
<dbReference type="InterPro" id="IPR018244">
    <property type="entry name" value="Allrgn_V5/Tpx1_CS"/>
</dbReference>